<dbReference type="PATRIC" id="fig|1365251.3.peg.4226"/>
<organism evidence="1 2">
    <name type="scientific">Pseudoalteromonas luteoviolacea H33</name>
    <dbReference type="NCBI Taxonomy" id="1365251"/>
    <lineage>
        <taxon>Bacteria</taxon>
        <taxon>Pseudomonadati</taxon>
        <taxon>Pseudomonadota</taxon>
        <taxon>Gammaproteobacteria</taxon>
        <taxon>Alteromonadales</taxon>
        <taxon>Pseudoalteromonadaceae</taxon>
        <taxon>Pseudoalteromonas</taxon>
    </lineage>
</organism>
<dbReference type="OrthoDB" id="6292651at2"/>
<dbReference type="RefSeq" id="WP_063363447.1">
    <property type="nucleotide sequence ID" value="NZ_AUXZ01000104.1"/>
</dbReference>
<evidence type="ECO:0008006" key="3">
    <source>
        <dbReference type="Google" id="ProtNLM"/>
    </source>
</evidence>
<evidence type="ECO:0000313" key="2">
    <source>
        <dbReference type="Proteomes" id="UP000076503"/>
    </source>
</evidence>
<name>A0A167C3Q4_9GAMM</name>
<gene>
    <name evidence="1" type="ORF">N476_23770</name>
</gene>
<dbReference type="EMBL" id="AUXZ01000104">
    <property type="protein sequence ID" value="KZN47201.1"/>
    <property type="molecule type" value="Genomic_DNA"/>
</dbReference>
<dbReference type="AlphaFoldDB" id="A0A167C3Q4"/>
<reference evidence="1 2" key="1">
    <citation type="submission" date="2013-07" db="EMBL/GenBank/DDBJ databases">
        <title>Comparative Genomic and Metabolomic Analysis of Twelve Strains of Pseudoalteromonas luteoviolacea.</title>
        <authorList>
            <person name="Vynne N.G."/>
            <person name="Mansson M."/>
            <person name="Gram L."/>
        </authorList>
    </citation>
    <scope>NUCLEOTIDE SEQUENCE [LARGE SCALE GENOMIC DNA]</scope>
    <source>
        <strain evidence="1 2">H33</strain>
    </source>
</reference>
<dbReference type="Proteomes" id="UP000076503">
    <property type="component" value="Unassembled WGS sequence"/>
</dbReference>
<proteinExistence type="predicted"/>
<protein>
    <recommendedName>
        <fullName evidence="3">Flagellar protein FliT</fullName>
    </recommendedName>
</protein>
<sequence length="98" mass="10986">MSASLSNVEDNLTRLESLCKAGELDDAETLMVNVDIGVKQFFSDCNGEVSESQLSLLNQFNERLSQLNQYLTKQKVKVSQQLITQQGNKKKINAYKSV</sequence>
<accession>A0A167C3Q4</accession>
<evidence type="ECO:0000313" key="1">
    <source>
        <dbReference type="EMBL" id="KZN47201.1"/>
    </source>
</evidence>
<comment type="caution">
    <text evidence="1">The sequence shown here is derived from an EMBL/GenBank/DDBJ whole genome shotgun (WGS) entry which is preliminary data.</text>
</comment>